<dbReference type="Gene3D" id="2.60.120.10">
    <property type="entry name" value="Jelly Rolls"/>
    <property type="match status" value="1"/>
</dbReference>
<dbReference type="PROSITE" id="PS50042">
    <property type="entry name" value="CNMP_BINDING_3"/>
    <property type="match status" value="1"/>
</dbReference>
<dbReference type="InterPro" id="IPR036390">
    <property type="entry name" value="WH_DNA-bd_sf"/>
</dbReference>
<dbReference type="EMBL" id="JAFBDT010000012">
    <property type="protein sequence ID" value="MBM7562090.1"/>
    <property type="molecule type" value="Genomic_DNA"/>
</dbReference>
<dbReference type="CDD" id="cd00038">
    <property type="entry name" value="CAP_ED"/>
    <property type="match status" value="1"/>
</dbReference>
<dbReference type="InterPro" id="IPR000595">
    <property type="entry name" value="cNMP-bd_dom"/>
</dbReference>
<dbReference type="PANTHER" id="PTHR24567">
    <property type="entry name" value="CRP FAMILY TRANSCRIPTIONAL REGULATORY PROTEIN"/>
    <property type="match status" value="1"/>
</dbReference>
<organism evidence="6 7">
    <name type="scientific">Fusibacter tunisiensis</name>
    <dbReference type="NCBI Taxonomy" id="1008308"/>
    <lineage>
        <taxon>Bacteria</taxon>
        <taxon>Bacillati</taxon>
        <taxon>Bacillota</taxon>
        <taxon>Clostridia</taxon>
        <taxon>Eubacteriales</taxon>
        <taxon>Eubacteriales Family XII. Incertae Sedis</taxon>
        <taxon>Fusibacter</taxon>
    </lineage>
</organism>
<dbReference type="InterPro" id="IPR036388">
    <property type="entry name" value="WH-like_DNA-bd_sf"/>
</dbReference>
<dbReference type="Pfam" id="PF13545">
    <property type="entry name" value="HTH_Crp_2"/>
    <property type="match status" value="1"/>
</dbReference>
<keyword evidence="1" id="KW-0805">Transcription regulation</keyword>
<protein>
    <submittedName>
        <fullName evidence="6">CRP/FNR family transcriptional regulator</fullName>
    </submittedName>
</protein>
<feature type="domain" description="HTH crp-type" evidence="5">
    <location>
        <begin position="142"/>
        <end position="216"/>
    </location>
</feature>
<reference evidence="6 7" key="1">
    <citation type="submission" date="2021-01" db="EMBL/GenBank/DDBJ databases">
        <title>Genomic Encyclopedia of Type Strains, Phase IV (KMG-IV): sequencing the most valuable type-strain genomes for metagenomic binning, comparative biology and taxonomic classification.</title>
        <authorList>
            <person name="Goeker M."/>
        </authorList>
    </citation>
    <scope>NUCLEOTIDE SEQUENCE [LARGE SCALE GENOMIC DNA]</scope>
    <source>
        <strain evidence="6 7">DSM 24436</strain>
    </source>
</reference>
<dbReference type="SUPFAM" id="SSF51206">
    <property type="entry name" value="cAMP-binding domain-like"/>
    <property type="match status" value="1"/>
</dbReference>
<feature type="domain" description="Cyclic nucleotide-binding" evidence="4">
    <location>
        <begin position="8"/>
        <end position="128"/>
    </location>
</feature>
<keyword evidence="3" id="KW-0804">Transcription</keyword>
<evidence type="ECO:0000256" key="3">
    <source>
        <dbReference type="ARBA" id="ARBA00023163"/>
    </source>
</evidence>
<dbReference type="InterPro" id="IPR050397">
    <property type="entry name" value="Env_Response_Regulators"/>
</dbReference>
<dbReference type="SMART" id="SM00100">
    <property type="entry name" value="cNMP"/>
    <property type="match status" value="1"/>
</dbReference>
<dbReference type="PRINTS" id="PR00034">
    <property type="entry name" value="HTHCRP"/>
</dbReference>
<keyword evidence="7" id="KW-1185">Reference proteome</keyword>
<evidence type="ECO:0000259" key="4">
    <source>
        <dbReference type="PROSITE" id="PS50042"/>
    </source>
</evidence>
<sequence>MCIHNVPLLSALTDSEIEKVSEGVSSGTFKKGEFVFRQGEMANKLYIVCAGKIKIYKTMPDGREQILYILAEDDFIGAFNLLKADEFDFNAVALEPTTVSMLEKSSFDAIVLSNPEITLKIFEKAYERITRAESLVERLSSTNPDAKVIGLLLDLIENFGESTDEGILLTLTMNREEMGSYAGIARETMSRKLQLFQEMGLIKLVSSRKICIYDVHKLRALI</sequence>
<evidence type="ECO:0000256" key="2">
    <source>
        <dbReference type="ARBA" id="ARBA00023125"/>
    </source>
</evidence>
<evidence type="ECO:0000313" key="6">
    <source>
        <dbReference type="EMBL" id="MBM7562090.1"/>
    </source>
</evidence>
<comment type="caution">
    <text evidence="6">The sequence shown here is derived from an EMBL/GenBank/DDBJ whole genome shotgun (WGS) entry which is preliminary data.</text>
</comment>
<accession>A0ABS2MRT3</accession>
<dbReference type="CDD" id="cd00092">
    <property type="entry name" value="HTH_CRP"/>
    <property type="match status" value="1"/>
</dbReference>
<evidence type="ECO:0000259" key="5">
    <source>
        <dbReference type="PROSITE" id="PS51063"/>
    </source>
</evidence>
<proteinExistence type="predicted"/>
<dbReference type="Proteomes" id="UP000767854">
    <property type="component" value="Unassembled WGS sequence"/>
</dbReference>
<dbReference type="PANTHER" id="PTHR24567:SF28">
    <property type="entry name" value="LISTERIOLYSIN REGULATORY PROTEIN"/>
    <property type="match status" value="1"/>
</dbReference>
<dbReference type="Gene3D" id="1.10.10.10">
    <property type="entry name" value="Winged helix-like DNA-binding domain superfamily/Winged helix DNA-binding domain"/>
    <property type="match status" value="1"/>
</dbReference>
<dbReference type="InterPro" id="IPR012318">
    <property type="entry name" value="HTH_CRP"/>
</dbReference>
<dbReference type="InterPro" id="IPR018490">
    <property type="entry name" value="cNMP-bd_dom_sf"/>
</dbReference>
<dbReference type="PROSITE" id="PS51063">
    <property type="entry name" value="HTH_CRP_2"/>
    <property type="match status" value="1"/>
</dbReference>
<keyword evidence="2" id="KW-0238">DNA-binding</keyword>
<dbReference type="InterPro" id="IPR014710">
    <property type="entry name" value="RmlC-like_jellyroll"/>
</dbReference>
<dbReference type="SUPFAM" id="SSF46785">
    <property type="entry name" value="Winged helix' DNA-binding domain"/>
    <property type="match status" value="1"/>
</dbReference>
<name>A0ABS2MRT3_9FIRM</name>
<evidence type="ECO:0000313" key="7">
    <source>
        <dbReference type="Proteomes" id="UP000767854"/>
    </source>
</evidence>
<dbReference type="RefSeq" id="WP_204664165.1">
    <property type="nucleotide sequence ID" value="NZ_JAFBDT010000012.1"/>
</dbReference>
<evidence type="ECO:0000256" key="1">
    <source>
        <dbReference type="ARBA" id="ARBA00023015"/>
    </source>
</evidence>
<dbReference type="Pfam" id="PF00027">
    <property type="entry name" value="cNMP_binding"/>
    <property type="match status" value="1"/>
</dbReference>
<gene>
    <name evidence="6" type="ORF">JOC49_001633</name>
</gene>
<dbReference type="SMART" id="SM00419">
    <property type="entry name" value="HTH_CRP"/>
    <property type="match status" value="1"/>
</dbReference>